<organism evidence="1 2">
    <name type="scientific">Bordetella ansorpii</name>
    <dbReference type="NCBI Taxonomy" id="288768"/>
    <lineage>
        <taxon>Bacteria</taxon>
        <taxon>Pseudomonadati</taxon>
        <taxon>Pseudomonadota</taxon>
        <taxon>Betaproteobacteria</taxon>
        <taxon>Burkholderiales</taxon>
        <taxon>Alcaligenaceae</taxon>
        <taxon>Bordetella</taxon>
    </lineage>
</organism>
<reference evidence="1 2" key="1">
    <citation type="submission" date="2016-04" db="EMBL/GenBank/DDBJ databases">
        <authorList>
            <consortium name="Pathogen Informatics"/>
        </authorList>
    </citation>
    <scope>NUCLEOTIDE SEQUENCE [LARGE SCALE GENOMIC DNA]</scope>
    <source>
        <strain evidence="1 2">H050680373</strain>
    </source>
</reference>
<dbReference type="EMBL" id="FKIF01000006">
    <property type="protein sequence ID" value="SAI69046.1"/>
    <property type="molecule type" value="Genomic_DNA"/>
</dbReference>
<evidence type="ECO:0000313" key="1">
    <source>
        <dbReference type="EMBL" id="SAI69046.1"/>
    </source>
</evidence>
<proteinExistence type="predicted"/>
<dbReference type="STRING" id="288768.SAMEA3906486_02260"/>
<evidence type="ECO:0000313" key="2">
    <source>
        <dbReference type="Proteomes" id="UP000076848"/>
    </source>
</evidence>
<gene>
    <name evidence="1" type="ORF">SAMEA3906486_02260</name>
</gene>
<dbReference type="Proteomes" id="UP000076848">
    <property type="component" value="Unassembled WGS sequence"/>
</dbReference>
<name>A0A157SGK4_9BORD</name>
<dbReference type="RefSeq" id="WP_006226014.1">
    <property type="nucleotide sequence ID" value="NZ_FKIF01000006.1"/>
</dbReference>
<protein>
    <submittedName>
        <fullName evidence="1">Uncharacterized protein</fullName>
    </submittedName>
</protein>
<dbReference type="OrthoDB" id="6892979at2"/>
<accession>A0A157SGK4</accession>
<sequence>MSRHYFDTVHKGFPITVVLGWDRPANYFFLFIEKPAELIDDTAKVESDDFLYSNLHESDPFNHYLDYYRVVLRHFHIDVPESMFTEVQQDCEGNVGNRVVKHQADGSFTEQTF</sequence>
<dbReference type="AlphaFoldDB" id="A0A157SGK4"/>
<keyword evidence="2" id="KW-1185">Reference proteome</keyword>